<dbReference type="OrthoDB" id="10665167at2759"/>
<gene>
    <name evidence="3" type="ORF">Ctob_006702</name>
</gene>
<dbReference type="AlphaFoldDB" id="A0A0M0J535"/>
<dbReference type="EMBL" id="JWZX01003372">
    <property type="protein sequence ID" value="KOO21323.1"/>
    <property type="molecule type" value="Genomic_DNA"/>
</dbReference>
<name>A0A0M0J535_9EUKA</name>
<dbReference type="Proteomes" id="UP000037460">
    <property type="component" value="Unassembled WGS sequence"/>
</dbReference>
<keyword evidence="4" id="KW-1185">Reference proteome</keyword>
<accession>A0A0M0J535</accession>
<evidence type="ECO:0000256" key="2">
    <source>
        <dbReference type="SAM" id="Phobius"/>
    </source>
</evidence>
<keyword evidence="2" id="KW-0812">Transmembrane</keyword>
<evidence type="ECO:0000313" key="3">
    <source>
        <dbReference type="EMBL" id="KOO21323.1"/>
    </source>
</evidence>
<keyword evidence="2" id="KW-1133">Transmembrane helix</keyword>
<organism evidence="3 4">
    <name type="scientific">Chrysochromulina tobinii</name>
    <dbReference type="NCBI Taxonomy" id="1460289"/>
    <lineage>
        <taxon>Eukaryota</taxon>
        <taxon>Haptista</taxon>
        <taxon>Haptophyta</taxon>
        <taxon>Prymnesiophyceae</taxon>
        <taxon>Prymnesiales</taxon>
        <taxon>Chrysochromulinaceae</taxon>
        <taxon>Chrysochromulina</taxon>
    </lineage>
</organism>
<keyword evidence="2" id="KW-0472">Membrane</keyword>
<evidence type="ECO:0000256" key="1">
    <source>
        <dbReference type="SAM" id="MobiDB-lite"/>
    </source>
</evidence>
<comment type="caution">
    <text evidence="3">The sequence shown here is derived from an EMBL/GenBank/DDBJ whole genome shotgun (WGS) entry which is preliminary data.</text>
</comment>
<feature type="transmembrane region" description="Helical" evidence="2">
    <location>
        <begin position="109"/>
        <end position="135"/>
    </location>
</feature>
<feature type="region of interest" description="Disordered" evidence="1">
    <location>
        <begin position="328"/>
        <end position="355"/>
    </location>
</feature>
<reference evidence="4" key="1">
    <citation type="journal article" date="2015" name="PLoS Genet.">
        <title>Genome Sequence and Transcriptome Analyses of Chrysochromulina tobin: Metabolic Tools for Enhanced Algal Fitness in the Prominent Order Prymnesiales (Haptophyceae).</title>
        <authorList>
            <person name="Hovde B.T."/>
            <person name="Deodato C.R."/>
            <person name="Hunsperger H.M."/>
            <person name="Ryken S.A."/>
            <person name="Yost W."/>
            <person name="Jha R.K."/>
            <person name="Patterson J."/>
            <person name="Monnat R.J. Jr."/>
            <person name="Barlow S.B."/>
            <person name="Starkenburg S.R."/>
            <person name="Cattolico R.A."/>
        </authorList>
    </citation>
    <scope>NUCLEOTIDE SEQUENCE</scope>
    <source>
        <strain evidence="4">CCMP291</strain>
    </source>
</reference>
<sequence length="355" mass="37777">MPTSQTYNTVLISLLSAADDAERRKSLFSKAVEIIEEMNARGIAMSSDTVSVLMMQAIDRGIDGVAEAQRLARPFCLSYGDVRWQLSEHPAAAELAALRRPPEDDRMNGALAAGAAALAVGATVAAPALALPAIFSGWAFDRYNQGSDLFETIGKTVGRAFASREVSRESALEAASLLVGYLLGLPCCAFAPTPETALELLELQTVAKSSAVAVGPVRLVDRLLVWLLAATAHEELAFAGQPLVSDPSAARTLLETARRREARLGVDVLQGGWRVEEDDGRLAWAYAEARDLLQRTEGLRAQLQEAMLSGSSFGDCVVQVERQLGGMSEGGGMSKLGGAPSAPRALPWQRGPRSD</sequence>
<proteinExistence type="predicted"/>
<protein>
    <submittedName>
        <fullName evidence="3">Uncharacterized protein</fullName>
    </submittedName>
</protein>
<evidence type="ECO:0000313" key="4">
    <source>
        <dbReference type="Proteomes" id="UP000037460"/>
    </source>
</evidence>